<dbReference type="InterPro" id="IPR032675">
    <property type="entry name" value="LRR_dom_sf"/>
</dbReference>
<dbReference type="Proteomes" id="UP001187192">
    <property type="component" value="Unassembled WGS sequence"/>
</dbReference>
<name>A0AA88DPN5_FICCA</name>
<dbReference type="SUPFAM" id="SSF52058">
    <property type="entry name" value="L domain-like"/>
    <property type="match status" value="1"/>
</dbReference>
<dbReference type="InterPro" id="IPR001611">
    <property type="entry name" value="Leu-rich_rpt"/>
</dbReference>
<dbReference type="Pfam" id="PF13855">
    <property type="entry name" value="LRR_8"/>
    <property type="match status" value="1"/>
</dbReference>
<organism evidence="1 2">
    <name type="scientific">Ficus carica</name>
    <name type="common">Common fig</name>
    <dbReference type="NCBI Taxonomy" id="3494"/>
    <lineage>
        <taxon>Eukaryota</taxon>
        <taxon>Viridiplantae</taxon>
        <taxon>Streptophyta</taxon>
        <taxon>Embryophyta</taxon>
        <taxon>Tracheophyta</taxon>
        <taxon>Spermatophyta</taxon>
        <taxon>Magnoliopsida</taxon>
        <taxon>eudicotyledons</taxon>
        <taxon>Gunneridae</taxon>
        <taxon>Pentapetalae</taxon>
        <taxon>rosids</taxon>
        <taxon>fabids</taxon>
        <taxon>Rosales</taxon>
        <taxon>Moraceae</taxon>
        <taxon>Ficeae</taxon>
        <taxon>Ficus</taxon>
    </lineage>
</organism>
<sequence>MSSVSPLSLTNLSSSLTALALLSSNLHGELPENMFQMPKLEALSLSDNHLNGQIPCSFLNLQRLEELYLSDNNFSGQLPEVCSNFSQKSPPDGSSKYLVESARPNLTTLWLDGNLLNGTIPSWIYELPYLEHLELGNNLFTGEIREFKSTSLQSLSLSENKLRGIIPRSIFHQAELMNLNLSSNNLTDSVLDFRV</sequence>
<dbReference type="Gene3D" id="3.80.10.10">
    <property type="entry name" value="Ribonuclease Inhibitor"/>
    <property type="match status" value="2"/>
</dbReference>
<dbReference type="PANTHER" id="PTHR48064">
    <property type="entry name" value="OS01G0750400 PROTEIN"/>
    <property type="match status" value="1"/>
</dbReference>
<protein>
    <submittedName>
        <fullName evidence="1">Uncharacterized protein</fullName>
    </submittedName>
</protein>
<dbReference type="AlphaFoldDB" id="A0AA88DPN5"/>
<accession>A0AA88DPN5</accession>
<proteinExistence type="predicted"/>
<dbReference type="EMBL" id="BTGU01000084">
    <property type="protein sequence ID" value="GMN59138.1"/>
    <property type="molecule type" value="Genomic_DNA"/>
</dbReference>
<evidence type="ECO:0000313" key="1">
    <source>
        <dbReference type="EMBL" id="GMN59138.1"/>
    </source>
</evidence>
<dbReference type="PANTHER" id="PTHR48064:SF6">
    <property type="entry name" value="RECEPTOR-LIKE PROTEIN KINASE 2"/>
    <property type="match status" value="1"/>
</dbReference>
<comment type="caution">
    <text evidence="1">The sequence shown here is derived from an EMBL/GenBank/DDBJ whole genome shotgun (WGS) entry which is preliminary data.</text>
</comment>
<keyword evidence="2" id="KW-1185">Reference proteome</keyword>
<gene>
    <name evidence="1" type="ORF">TIFTF001_028238</name>
</gene>
<dbReference type="Pfam" id="PF00560">
    <property type="entry name" value="LRR_1"/>
    <property type="match status" value="2"/>
</dbReference>
<reference evidence="1" key="1">
    <citation type="submission" date="2023-07" db="EMBL/GenBank/DDBJ databases">
        <title>draft genome sequence of fig (Ficus carica).</title>
        <authorList>
            <person name="Takahashi T."/>
            <person name="Nishimura K."/>
        </authorList>
    </citation>
    <scope>NUCLEOTIDE SEQUENCE</scope>
</reference>
<dbReference type="InterPro" id="IPR053038">
    <property type="entry name" value="RLP_Defense"/>
</dbReference>
<evidence type="ECO:0000313" key="2">
    <source>
        <dbReference type="Proteomes" id="UP001187192"/>
    </source>
</evidence>